<dbReference type="HOGENOM" id="CLU_024920_3_2_11"/>
<keyword evidence="4 7" id="KW-0812">Transmembrane</keyword>
<organism evidence="9 10">
    <name type="scientific">Leifsonia xyli subsp. cynodontis DSM 46306</name>
    <dbReference type="NCBI Taxonomy" id="1389489"/>
    <lineage>
        <taxon>Bacteria</taxon>
        <taxon>Bacillati</taxon>
        <taxon>Actinomycetota</taxon>
        <taxon>Actinomycetes</taxon>
        <taxon>Micrococcales</taxon>
        <taxon>Microbacteriaceae</taxon>
        <taxon>Leifsonia</taxon>
    </lineage>
</organism>
<protein>
    <recommendedName>
        <fullName evidence="8">Bacterial sugar transferase domain-containing protein</fullName>
    </recommendedName>
</protein>
<dbReference type="GO" id="GO:0016780">
    <property type="term" value="F:phosphotransferase activity, for other substituted phosphate groups"/>
    <property type="evidence" value="ECO:0007669"/>
    <property type="project" value="TreeGrafter"/>
</dbReference>
<sequence>MTHLTERLPIDLLPSRRTRSAAARILRLLPLIDTLAVTVCLAIAHLMRFGFNTGGVFAVTGHAVDYTVVTVMTAVFWSAALYVFRPREPLAFGRSDEDYRSVIRATGLVFTAFAFLSLVFQAEPSRVFLLYAFPVGTIVLLATRWALRRRVRGLRTEAEYHKNTLVIGTGVELSWITESLGDSDTSGMRLVGSVVTDDGSTEPDEEWLADIRSRVEREGIAAVIVGSLPPGRTVGLRQLSWELEQSGAQVLLAPDLESVTSSRINVLSFEGTSMILVQQPLYTGEKYAYKRILDVLGSGIGLLVAAPIIAIAAIAIWLEDGANPFFKQQRVGVDGKPFTMLKLRSMKVGADAAVAALAASNEAEGPLFKMREDPRITPIGGFLRRYSIDELPRLWNVFRGDMSLVGPRPPLPRETVQYESWAHRRLLVKLGLTGLWQVSGRSDLGWEEGLLIDLSYVENWSVIGDLEIIAKTVRAVFAKHGAY</sequence>
<dbReference type="NCBIfam" id="TIGR03025">
    <property type="entry name" value="EPS_sugtrans"/>
    <property type="match status" value="1"/>
</dbReference>
<dbReference type="Pfam" id="PF02397">
    <property type="entry name" value="Bac_transf"/>
    <property type="match status" value="1"/>
</dbReference>
<feature type="transmembrane region" description="Helical" evidence="7">
    <location>
        <begin position="66"/>
        <end position="84"/>
    </location>
</feature>
<comment type="subcellular location">
    <subcellularLocation>
        <location evidence="1">Membrane</location>
        <topology evidence="1">Multi-pass membrane protein</topology>
    </subcellularLocation>
</comment>
<dbReference type="PANTHER" id="PTHR30576:SF10">
    <property type="entry name" value="SLL5057 PROTEIN"/>
    <property type="match status" value="1"/>
</dbReference>
<dbReference type="RefSeq" id="WP_021754232.1">
    <property type="nucleotide sequence ID" value="NC_022438.1"/>
</dbReference>
<dbReference type="AlphaFoldDB" id="U3PBB9"/>
<feature type="transmembrane region" description="Helical" evidence="7">
    <location>
        <begin position="105"/>
        <end position="122"/>
    </location>
</feature>
<dbReference type="Proteomes" id="UP000016743">
    <property type="component" value="Chromosome"/>
</dbReference>
<dbReference type="PANTHER" id="PTHR30576">
    <property type="entry name" value="COLANIC BIOSYNTHESIS UDP-GLUCOSE LIPID CARRIER TRANSFERASE"/>
    <property type="match status" value="1"/>
</dbReference>
<dbReference type="EMBL" id="CP006734">
    <property type="protein sequence ID" value="AGW40793.1"/>
    <property type="molecule type" value="Genomic_DNA"/>
</dbReference>
<evidence type="ECO:0000256" key="1">
    <source>
        <dbReference type="ARBA" id="ARBA00004141"/>
    </source>
</evidence>
<dbReference type="InterPro" id="IPR017475">
    <property type="entry name" value="EPS_sugar_tfrase"/>
</dbReference>
<keyword evidence="3" id="KW-0808">Transferase</keyword>
<evidence type="ECO:0000256" key="4">
    <source>
        <dbReference type="ARBA" id="ARBA00022692"/>
    </source>
</evidence>
<evidence type="ECO:0000313" key="10">
    <source>
        <dbReference type="Proteomes" id="UP000016743"/>
    </source>
</evidence>
<dbReference type="PATRIC" id="fig|1389489.3.peg.588"/>
<dbReference type="eggNOG" id="COG2148">
    <property type="taxonomic scope" value="Bacteria"/>
</dbReference>
<feature type="transmembrane region" description="Helical" evidence="7">
    <location>
        <begin position="295"/>
        <end position="318"/>
    </location>
</feature>
<feature type="domain" description="Bacterial sugar transferase" evidence="8">
    <location>
        <begin position="290"/>
        <end position="477"/>
    </location>
</feature>
<feature type="transmembrane region" description="Helical" evidence="7">
    <location>
        <begin position="25"/>
        <end position="46"/>
    </location>
</feature>
<dbReference type="STRING" id="1389489.O159_06060"/>
<gene>
    <name evidence="9" type="ORF">O159_06060</name>
</gene>
<keyword evidence="5 7" id="KW-1133">Transmembrane helix</keyword>
<evidence type="ECO:0000256" key="3">
    <source>
        <dbReference type="ARBA" id="ARBA00022679"/>
    </source>
</evidence>
<name>U3PBB9_LEIXC</name>
<proteinExistence type="inferred from homology"/>
<evidence type="ECO:0000313" key="9">
    <source>
        <dbReference type="EMBL" id="AGW40793.1"/>
    </source>
</evidence>
<evidence type="ECO:0000256" key="2">
    <source>
        <dbReference type="ARBA" id="ARBA00006464"/>
    </source>
</evidence>
<reference evidence="9 10" key="1">
    <citation type="journal article" date="2013" name="Genome Announc.">
        <title>Complete Genome Sequence of Leifsonia xyli subsp. cynodontis Strain DSM46306, a Gram-Positive Bacterial Pathogen of Grasses.</title>
        <authorList>
            <person name="Monteiro-Vitorello C.B."/>
            <person name="Zerillo M.M."/>
            <person name="Van Sluys M.A."/>
            <person name="Camargo L.E."/>
            <person name="Kitajima J.P."/>
        </authorList>
    </citation>
    <scope>NUCLEOTIDE SEQUENCE [LARGE SCALE GENOMIC DNA]</scope>
    <source>
        <strain evidence="9 10">DSM 46306</strain>
    </source>
</reference>
<dbReference type="GO" id="GO:0016020">
    <property type="term" value="C:membrane"/>
    <property type="evidence" value="ECO:0007669"/>
    <property type="project" value="UniProtKB-SubCell"/>
</dbReference>
<evidence type="ECO:0000256" key="7">
    <source>
        <dbReference type="SAM" id="Phobius"/>
    </source>
</evidence>
<evidence type="ECO:0000256" key="6">
    <source>
        <dbReference type="ARBA" id="ARBA00023136"/>
    </source>
</evidence>
<feature type="transmembrane region" description="Helical" evidence="7">
    <location>
        <begin position="128"/>
        <end position="147"/>
    </location>
</feature>
<evidence type="ECO:0000259" key="8">
    <source>
        <dbReference type="Pfam" id="PF02397"/>
    </source>
</evidence>
<dbReference type="KEGG" id="lxy:O159_06060"/>
<accession>U3PBB9</accession>
<evidence type="ECO:0000256" key="5">
    <source>
        <dbReference type="ARBA" id="ARBA00022989"/>
    </source>
</evidence>
<comment type="similarity">
    <text evidence="2">Belongs to the bacterial sugar transferase family.</text>
</comment>
<keyword evidence="10" id="KW-1185">Reference proteome</keyword>
<keyword evidence="6 7" id="KW-0472">Membrane</keyword>
<dbReference type="Pfam" id="PF13727">
    <property type="entry name" value="CoA_binding_3"/>
    <property type="match status" value="1"/>
</dbReference>
<dbReference type="InterPro" id="IPR003362">
    <property type="entry name" value="Bact_transf"/>
</dbReference>
<dbReference type="OrthoDB" id="9808602at2"/>